<organism evidence="2 3">
    <name type="scientific">Candidatus Lokiarchaeum ossiferum</name>
    <dbReference type="NCBI Taxonomy" id="2951803"/>
    <lineage>
        <taxon>Archaea</taxon>
        <taxon>Promethearchaeati</taxon>
        <taxon>Promethearchaeota</taxon>
        <taxon>Promethearchaeia</taxon>
        <taxon>Promethearchaeales</taxon>
        <taxon>Promethearchaeaceae</taxon>
        <taxon>Candidatus Lokiarchaeum</taxon>
    </lineage>
</organism>
<dbReference type="SUPFAM" id="SSF47336">
    <property type="entry name" value="ACP-like"/>
    <property type="match status" value="1"/>
</dbReference>
<sequence>MSQAEVLITMLMEVFNISRDEIEDDATPDDIESWTSVSHMDLMARFEDTFGLELDVEEITEMDSIGAIKDALKNHGIEI</sequence>
<dbReference type="Gene3D" id="1.10.1200.10">
    <property type="entry name" value="ACP-like"/>
    <property type="match status" value="1"/>
</dbReference>
<dbReference type="EMBL" id="CP104013">
    <property type="protein sequence ID" value="UYP47326.1"/>
    <property type="molecule type" value="Genomic_DNA"/>
</dbReference>
<dbReference type="Pfam" id="PF00550">
    <property type="entry name" value="PP-binding"/>
    <property type="match status" value="1"/>
</dbReference>
<evidence type="ECO:0000313" key="3">
    <source>
        <dbReference type="Proteomes" id="UP001208689"/>
    </source>
</evidence>
<reference evidence="2" key="1">
    <citation type="submission" date="2022-09" db="EMBL/GenBank/DDBJ databases">
        <title>Actin cytoskeleton and complex cell architecture in an #Asgard archaeon.</title>
        <authorList>
            <person name="Ponce Toledo R.I."/>
            <person name="Schleper C."/>
            <person name="Rodrigues Oliveira T."/>
            <person name="Wollweber F."/>
            <person name="Xu J."/>
            <person name="Rittmann S."/>
            <person name="Klingl A."/>
            <person name="Pilhofer M."/>
        </authorList>
    </citation>
    <scope>NUCLEOTIDE SEQUENCE</scope>
    <source>
        <strain evidence="2">B-35</strain>
    </source>
</reference>
<dbReference type="PROSITE" id="PS50075">
    <property type="entry name" value="CARRIER"/>
    <property type="match status" value="1"/>
</dbReference>
<evidence type="ECO:0000313" key="2">
    <source>
        <dbReference type="EMBL" id="UYP47326.1"/>
    </source>
</evidence>
<gene>
    <name evidence="2" type="ORF">NEF87_003611</name>
</gene>
<keyword evidence="3" id="KW-1185">Reference proteome</keyword>
<name>A0ABY6HXN3_9ARCH</name>
<evidence type="ECO:0000259" key="1">
    <source>
        <dbReference type="PROSITE" id="PS50075"/>
    </source>
</evidence>
<dbReference type="Proteomes" id="UP001208689">
    <property type="component" value="Chromosome"/>
</dbReference>
<feature type="domain" description="Carrier" evidence="1">
    <location>
        <begin position="1"/>
        <end position="76"/>
    </location>
</feature>
<protein>
    <recommendedName>
        <fullName evidence="1">Carrier domain-containing protein</fullName>
    </recommendedName>
</protein>
<accession>A0ABY6HXN3</accession>
<dbReference type="InterPro" id="IPR009081">
    <property type="entry name" value="PP-bd_ACP"/>
</dbReference>
<dbReference type="InterPro" id="IPR036736">
    <property type="entry name" value="ACP-like_sf"/>
</dbReference>
<proteinExistence type="predicted"/>